<name>A0A1X2LUJ9_9MYCO</name>
<dbReference type="EMBL" id="NCXP01000012">
    <property type="protein sequence ID" value="OSC40639.1"/>
    <property type="molecule type" value="Genomic_DNA"/>
</dbReference>
<gene>
    <name evidence="2" type="ORF">B8W66_12205</name>
</gene>
<dbReference type="Pfam" id="PF14032">
    <property type="entry name" value="PknH_C"/>
    <property type="match status" value="1"/>
</dbReference>
<feature type="domain" description="PknH-like extracellular" evidence="1">
    <location>
        <begin position="45"/>
        <end position="235"/>
    </location>
</feature>
<evidence type="ECO:0000313" key="3">
    <source>
        <dbReference type="Proteomes" id="UP000193247"/>
    </source>
</evidence>
<keyword evidence="3" id="KW-1185">Reference proteome</keyword>
<evidence type="ECO:0000259" key="1">
    <source>
        <dbReference type="Pfam" id="PF14032"/>
    </source>
</evidence>
<protein>
    <recommendedName>
        <fullName evidence="1">PknH-like extracellular domain-containing protein</fullName>
    </recommendedName>
</protein>
<comment type="caution">
    <text evidence="2">The sequence shown here is derived from an EMBL/GenBank/DDBJ whole genome shotgun (WGS) entry which is preliminary data.</text>
</comment>
<dbReference type="InterPro" id="IPR038232">
    <property type="entry name" value="PknH-like_Extracell_sf"/>
</dbReference>
<dbReference type="Gene3D" id="3.40.1000.70">
    <property type="entry name" value="PknH-like extracellular domain"/>
    <property type="match status" value="1"/>
</dbReference>
<dbReference type="OrthoDB" id="4714216at2"/>
<dbReference type="RefSeq" id="WP_085325282.1">
    <property type="nucleotide sequence ID" value="NZ_NCXP01000012.1"/>
</dbReference>
<dbReference type="Proteomes" id="UP000193247">
    <property type="component" value="Unassembled WGS sequence"/>
</dbReference>
<dbReference type="InterPro" id="IPR026954">
    <property type="entry name" value="PknH-like_Extracell"/>
</dbReference>
<evidence type="ECO:0000313" key="2">
    <source>
        <dbReference type="EMBL" id="OSC40639.1"/>
    </source>
</evidence>
<dbReference type="AlphaFoldDB" id="A0A1X2LUJ9"/>
<sequence>MHRATRWPTTLLATAWVVGGCASTVAGNPQAGADRGPLSWGPDLTEAQLAGVLLDEPQINQIMGSDAMTVINRYDRTPDDAGGTYSDPTCAGAVFNTVETAYQGSRYVATRGSEWSEPGAHFTHYVDQGVVSFHSGQDARKFLSASQDVWRRCVAKHVTYTPKDGKPSTWTIRAPATRGGVTATVVDKEAGGGYTCSHGITAKSNVVIDVSACSYRVADQGVATVSSVVNAIAGKFPT</sequence>
<reference evidence="2 3" key="1">
    <citation type="submission" date="2017-04" db="EMBL/GenBank/DDBJ databases">
        <title>The new phylogeny of genus Mycobacterium.</title>
        <authorList>
            <person name="Tortoli E."/>
            <person name="Trovato A."/>
            <person name="Cirillo D.M."/>
        </authorList>
    </citation>
    <scope>NUCLEOTIDE SEQUENCE [LARGE SCALE GENOMIC DNA]</scope>
    <source>
        <strain evidence="2 3">TBL 1200985</strain>
    </source>
</reference>
<dbReference type="STRING" id="1430326.B8W66_12205"/>
<accession>A0A1X2LUJ9</accession>
<organism evidence="2 3">
    <name type="scientific">Mycobacterium decipiens</name>
    <dbReference type="NCBI Taxonomy" id="1430326"/>
    <lineage>
        <taxon>Bacteria</taxon>
        <taxon>Bacillati</taxon>
        <taxon>Actinomycetota</taxon>
        <taxon>Actinomycetes</taxon>
        <taxon>Mycobacteriales</taxon>
        <taxon>Mycobacteriaceae</taxon>
        <taxon>Mycobacterium</taxon>
    </lineage>
</organism>
<dbReference type="PROSITE" id="PS51257">
    <property type="entry name" value="PROKAR_LIPOPROTEIN"/>
    <property type="match status" value="1"/>
</dbReference>
<proteinExistence type="predicted"/>